<evidence type="ECO:0000313" key="7">
    <source>
        <dbReference type="EMBL" id="OPJ56237.1"/>
    </source>
</evidence>
<dbReference type="InterPro" id="IPR051460">
    <property type="entry name" value="HdrC_iron-sulfur_subunit"/>
</dbReference>
<dbReference type="GO" id="GO:0005886">
    <property type="term" value="C:plasma membrane"/>
    <property type="evidence" value="ECO:0007669"/>
    <property type="project" value="TreeGrafter"/>
</dbReference>
<dbReference type="GO" id="GO:0046872">
    <property type="term" value="F:metal ion binding"/>
    <property type="evidence" value="ECO:0007669"/>
    <property type="project" value="UniProtKB-KW"/>
</dbReference>
<dbReference type="PANTHER" id="PTHR43255">
    <property type="entry name" value="IRON-SULFUR-BINDING OXIDOREDUCTASE FADF-RELATED-RELATED"/>
    <property type="match status" value="1"/>
</dbReference>
<name>A0A1V4I9Q2_9FIRM</name>
<gene>
    <name evidence="7" type="primary">lutA</name>
    <name evidence="7" type="ORF">CLOTH_06410</name>
</gene>
<dbReference type="AlphaFoldDB" id="A0A1V4I9Q2"/>
<dbReference type="InterPro" id="IPR004017">
    <property type="entry name" value="Cys_rich_dom"/>
</dbReference>
<evidence type="ECO:0000256" key="5">
    <source>
        <dbReference type="ARBA" id="ARBA00023014"/>
    </source>
</evidence>
<feature type="domain" description="Cysteine-rich" evidence="6">
    <location>
        <begin position="127"/>
        <end position="209"/>
    </location>
</feature>
<proteinExistence type="predicted"/>
<organism evidence="7 8">
    <name type="scientific">Alkalithermobacter paradoxus</name>
    <dbReference type="NCBI Taxonomy" id="29349"/>
    <lineage>
        <taxon>Bacteria</taxon>
        <taxon>Bacillati</taxon>
        <taxon>Bacillota</taxon>
        <taxon>Clostridia</taxon>
        <taxon>Peptostreptococcales</taxon>
        <taxon>Tepidibacteraceae</taxon>
        <taxon>Alkalithermobacter</taxon>
    </lineage>
</organism>
<dbReference type="GO" id="GO:0051539">
    <property type="term" value="F:4 iron, 4 sulfur cluster binding"/>
    <property type="evidence" value="ECO:0007669"/>
    <property type="project" value="UniProtKB-KW"/>
</dbReference>
<dbReference type="Pfam" id="PF02754">
    <property type="entry name" value="CCG"/>
    <property type="match status" value="2"/>
</dbReference>
<dbReference type="PANTHER" id="PTHR43255:SF1">
    <property type="entry name" value="IRON-SULFUR-BINDING OXIDOREDUCTASE FADF-RELATED"/>
    <property type="match status" value="1"/>
</dbReference>
<keyword evidence="3" id="KW-0560">Oxidoreductase</keyword>
<dbReference type="EMBL" id="MZGW01000002">
    <property type="protein sequence ID" value="OPJ56237.1"/>
    <property type="molecule type" value="Genomic_DNA"/>
</dbReference>
<dbReference type="Proteomes" id="UP000190140">
    <property type="component" value="Unassembled WGS sequence"/>
</dbReference>
<dbReference type="GO" id="GO:0016491">
    <property type="term" value="F:oxidoreductase activity"/>
    <property type="evidence" value="ECO:0007669"/>
    <property type="project" value="UniProtKB-KW"/>
</dbReference>
<keyword evidence="4" id="KW-0408">Iron</keyword>
<evidence type="ECO:0000259" key="6">
    <source>
        <dbReference type="Pfam" id="PF02754"/>
    </source>
</evidence>
<comment type="caution">
    <text evidence="7">The sequence shown here is derived from an EMBL/GenBank/DDBJ whole genome shotgun (WGS) entry which is preliminary data.</text>
</comment>
<keyword evidence="8" id="KW-1185">Reference proteome</keyword>
<sequence length="261" mass="29356">MSIKIDKNKRYGFMPGCSLPSYSPEAVVKTISYLKSVFPEFSAVQKCCGKPTKAVGQYDLFKERFADLQRDMDDVNIEEMIVACQSCKLTFDEASPTPTHSLWEILPIIGLPEEVRNKAKDSDVVFTIHDSCSTRHLTALHDGVRWILDELGYKYVESKYSREKTRCCGFGGMVVPANPEVAQKVMKRRVETLDSEYVVVYCSACRSSILKGGSKAWHILDLIWGPVVHANDAAPEDVLSSPVKSWINRYKSKTGIKKAFK</sequence>
<dbReference type="RefSeq" id="WP_079411167.1">
    <property type="nucleotide sequence ID" value="NZ_MZGW01000002.1"/>
</dbReference>
<evidence type="ECO:0000256" key="1">
    <source>
        <dbReference type="ARBA" id="ARBA00022485"/>
    </source>
</evidence>
<evidence type="ECO:0000256" key="2">
    <source>
        <dbReference type="ARBA" id="ARBA00022723"/>
    </source>
</evidence>
<protein>
    <submittedName>
        <fullName evidence="7">Lactate utilization protein A</fullName>
    </submittedName>
</protein>
<keyword evidence="2" id="KW-0479">Metal-binding</keyword>
<reference evidence="7 8" key="1">
    <citation type="submission" date="2017-03" db="EMBL/GenBank/DDBJ databases">
        <title>Genome sequence of Clostridium thermoalcaliphilum DSM 7309.</title>
        <authorList>
            <person name="Poehlein A."/>
            <person name="Daniel R."/>
        </authorList>
    </citation>
    <scope>NUCLEOTIDE SEQUENCE [LARGE SCALE GENOMIC DNA]</scope>
    <source>
        <strain evidence="7 8">DSM 7309</strain>
    </source>
</reference>
<feature type="domain" description="Cysteine-rich" evidence="6">
    <location>
        <begin position="13"/>
        <end position="92"/>
    </location>
</feature>
<evidence type="ECO:0000256" key="4">
    <source>
        <dbReference type="ARBA" id="ARBA00023004"/>
    </source>
</evidence>
<accession>A0A1V4I9Q2</accession>
<evidence type="ECO:0000313" key="8">
    <source>
        <dbReference type="Proteomes" id="UP000190140"/>
    </source>
</evidence>
<evidence type="ECO:0000256" key="3">
    <source>
        <dbReference type="ARBA" id="ARBA00023002"/>
    </source>
</evidence>
<keyword evidence="1" id="KW-0004">4Fe-4S</keyword>
<keyword evidence="5" id="KW-0411">Iron-sulfur</keyword>
<dbReference type="STRING" id="29349.CLOTH_06410"/>